<evidence type="ECO:0000259" key="5">
    <source>
        <dbReference type="Pfam" id="PF23211"/>
    </source>
</evidence>
<dbReference type="OrthoDB" id="7318948at2759"/>
<feature type="domain" description="Leucine-rich repeat and WD repeat-containing protein 1 LRR" evidence="5">
    <location>
        <begin position="14"/>
        <end position="103"/>
    </location>
</feature>
<evidence type="ECO:0000313" key="7">
    <source>
        <dbReference type="Proteomes" id="UP000225706"/>
    </source>
</evidence>
<name>A0A2B4RY83_STYPI</name>
<evidence type="ECO:0000256" key="2">
    <source>
        <dbReference type="ARBA" id="ARBA00022614"/>
    </source>
</evidence>
<dbReference type="SUPFAM" id="SSF52058">
    <property type="entry name" value="L domain-like"/>
    <property type="match status" value="1"/>
</dbReference>
<dbReference type="PANTHER" id="PTHR24370">
    <property type="entry name" value="OPTICIN"/>
    <property type="match status" value="1"/>
</dbReference>
<dbReference type="PANTHER" id="PTHR24370:SF10">
    <property type="entry name" value="LEUCINE-RICH REPEAT AND WD REPEAT-CONTAINING PROTEIN 1"/>
    <property type="match status" value="1"/>
</dbReference>
<dbReference type="InterPro" id="IPR001611">
    <property type="entry name" value="Leu-rich_rpt"/>
</dbReference>
<reference evidence="7" key="1">
    <citation type="journal article" date="2017" name="bioRxiv">
        <title>Comparative analysis of the genomes of Stylophora pistillata and Acropora digitifera provides evidence for extensive differences between species of corals.</title>
        <authorList>
            <person name="Voolstra C.R."/>
            <person name="Li Y."/>
            <person name="Liew Y.J."/>
            <person name="Baumgarten S."/>
            <person name="Zoccola D."/>
            <person name="Flot J.-F."/>
            <person name="Tambutte S."/>
            <person name="Allemand D."/>
            <person name="Aranda M."/>
        </authorList>
    </citation>
    <scope>NUCLEOTIDE SEQUENCE [LARGE SCALE GENOMIC DNA]</scope>
</reference>
<dbReference type="InterPro" id="IPR032675">
    <property type="entry name" value="LRR_dom_sf"/>
</dbReference>
<dbReference type="Gene3D" id="3.80.10.10">
    <property type="entry name" value="Ribonuclease Inhibitor"/>
    <property type="match status" value="1"/>
</dbReference>
<dbReference type="InterPro" id="IPR056363">
    <property type="entry name" value="LRR_LRWD1_dom"/>
</dbReference>
<dbReference type="AlphaFoldDB" id="A0A2B4RY83"/>
<proteinExistence type="predicted"/>
<comment type="caution">
    <text evidence="6">The sequence shown here is derived from an EMBL/GenBank/DDBJ whole genome shotgun (WGS) entry which is preliminary data.</text>
</comment>
<keyword evidence="3" id="KW-0677">Repeat</keyword>
<gene>
    <name evidence="6" type="primary">LRWD1</name>
    <name evidence="6" type="ORF">AWC38_SpisGene12071</name>
</gene>
<dbReference type="Pfam" id="PF23211">
    <property type="entry name" value="LRR_LRWD1"/>
    <property type="match status" value="1"/>
</dbReference>
<sequence>MSSSPQLTIEDIKKRSGRENLSEIRQLDLSGLGLTCIPDELLQELPNLTELNMSKNKLTDIKSEKAFPKLKVLSVANNQLSNVEGLTAFSNLISLDVTSNPTLEDISLMRNAVDRLDSTMTQKITDFWNEQFNTKYNQLDEDKRTELKNEFIEKLKSEVTCGPAMLKNYREYKLTILGNLHFKKIKAEEKTSEEPPYKKQRTRAGMLNT</sequence>
<protein>
    <submittedName>
        <fullName evidence="6">Leucine-rich repeat and WD repeat-containing protein 1</fullName>
    </submittedName>
</protein>
<evidence type="ECO:0000313" key="6">
    <source>
        <dbReference type="EMBL" id="PFX23394.1"/>
    </source>
</evidence>
<accession>A0A2B4RY83</accession>
<dbReference type="GO" id="GO:0005813">
    <property type="term" value="C:centrosome"/>
    <property type="evidence" value="ECO:0007669"/>
    <property type="project" value="UniProtKB-SubCell"/>
</dbReference>
<keyword evidence="2" id="KW-0433">Leucine-rich repeat</keyword>
<feature type="region of interest" description="Disordered" evidence="4">
    <location>
        <begin position="189"/>
        <end position="209"/>
    </location>
</feature>
<dbReference type="STRING" id="50429.A0A2B4RY83"/>
<evidence type="ECO:0000256" key="1">
    <source>
        <dbReference type="ARBA" id="ARBA00004300"/>
    </source>
</evidence>
<dbReference type="InterPro" id="IPR003591">
    <property type="entry name" value="Leu-rich_rpt_typical-subtyp"/>
</dbReference>
<dbReference type="EMBL" id="LSMT01000209">
    <property type="protein sequence ID" value="PFX23394.1"/>
    <property type="molecule type" value="Genomic_DNA"/>
</dbReference>
<evidence type="ECO:0000256" key="4">
    <source>
        <dbReference type="SAM" id="MobiDB-lite"/>
    </source>
</evidence>
<evidence type="ECO:0000256" key="3">
    <source>
        <dbReference type="ARBA" id="ARBA00022737"/>
    </source>
</evidence>
<dbReference type="InterPro" id="IPR052489">
    <property type="entry name" value="LRWD1"/>
</dbReference>
<comment type="subcellular location">
    <subcellularLocation>
        <location evidence="1">Cytoplasm</location>
        <location evidence="1">Cytoskeleton</location>
        <location evidence="1">Microtubule organizing center</location>
        <location evidence="1">Centrosome</location>
    </subcellularLocation>
</comment>
<keyword evidence="7" id="KW-1185">Reference proteome</keyword>
<dbReference type="SMART" id="SM00369">
    <property type="entry name" value="LRR_TYP"/>
    <property type="match status" value="3"/>
</dbReference>
<dbReference type="Proteomes" id="UP000225706">
    <property type="component" value="Unassembled WGS sequence"/>
</dbReference>
<dbReference type="PROSITE" id="PS51450">
    <property type="entry name" value="LRR"/>
    <property type="match status" value="2"/>
</dbReference>
<organism evidence="6 7">
    <name type="scientific">Stylophora pistillata</name>
    <name type="common">Smooth cauliflower coral</name>
    <dbReference type="NCBI Taxonomy" id="50429"/>
    <lineage>
        <taxon>Eukaryota</taxon>
        <taxon>Metazoa</taxon>
        <taxon>Cnidaria</taxon>
        <taxon>Anthozoa</taxon>
        <taxon>Hexacorallia</taxon>
        <taxon>Scleractinia</taxon>
        <taxon>Astrocoeniina</taxon>
        <taxon>Pocilloporidae</taxon>
        <taxon>Stylophora</taxon>
    </lineage>
</organism>